<reference evidence="4" key="1">
    <citation type="submission" date="2016-06" db="UniProtKB">
        <authorList>
            <consortium name="WormBaseParasite"/>
        </authorList>
    </citation>
    <scope>IDENTIFICATION</scope>
</reference>
<evidence type="ECO:0000313" key="4">
    <source>
        <dbReference type="WBParaSite" id="SBAD_0000838101-mRNA-1"/>
    </source>
</evidence>
<dbReference type="WBParaSite" id="SBAD_0000838101-mRNA-1">
    <property type="protein sequence ID" value="SBAD_0000838101-mRNA-1"/>
    <property type="gene ID" value="SBAD_0000838101"/>
</dbReference>
<sequence length="120" mass="12848">MAVDGPFTGCRSSRQSQGRRIASTKRQTSTDGFTANTLIGFTRGRSSSTAQPGSISHQERQRRCNDETGAVGAHMSAGHRLHDPKPTSKPTVSDRHIWQSAEGPVCRAGGNMSNGRLLKG</sequence>
<evidence type="ECO:0000313" key="3">
    <source>
        <dbReference type="Proteomes" id="UP000270296"/>
    </source>
</evidence>
<protein>
    <submittedName>
        <fullName evidence="4">Integron gene cassette protein</fullName>
    </submittedName>
</protein>
<dbReference type="Proteomes" id="UP000270296">
    <property type="component" value="Unassembled WGS sequence"/>
</dbReference>
<evidence type="ECO:0000256" key="1">
    <source>
        <dbReference type="SAM" id="MobiDB-lite"/>
    </source>
</evidence>
<organism evidence="4">
    <name type="scientific">Soboliphyme baturini</name>
    <dbReference type="NCBI Taxonomy" id="241478"/>
    <lineage>
        <taxon>Eukaryota</taxon>
        <taxon>Metazoa</taxon>
        <taxon>Ecdysozoa</taxon>
        <taxon>Nematoda</taxon>
        <taxon>Enoplea</taxon>
        <taxon>Dorylaimia</taxon>
        <taxon>Dioctophymatida</taxon>
        <taxon>Dioctophymatoidea</taxon>
        <taxon>Soboliphymatidae</taxon>
        <taxon>Soboliphyme</taxon>
    </lineage>
</organism>
<feature type="region of interest" description="Disordered" evidence="1">
    <location>
        <begin position="1"/>
        <end position="120"/>
    </location>
</feature>
<dbReference type="EMBL" id="UZAM01011234">
    <property type="protein sequence ID" value="VDP15277.1"/>
    <property type="molecule type" value="Genomic_DNA"/>
</dbReference>
<keyword evidence="3" id="KW-1185">Reference proteome</keyword>
<dbReference type="AlphaFoldDB" id="A0A183IWT5"/>
<accession>A0A183IWT5</accession>
<feature type="compositionally biased region" description="Low complexity" evidence="1">
    <location>
        <begin position="11"/>
        <end position="20"/>
    </location>
</feature>
<feature type="compositionally biased region" description="Basic and acidic residues" evidence="1">
    <location>
        <begin position="57"/>
        <end position="66"/>
    </location>
</feature>
<gene>
    <name evidence="2" type="ORF">SBAD_LOCUS8082</name>
</gene>
<evidence type="ECO:0000313" key="2">
    <source>
        <dbReference type="EMBL" id="VDP15277.1"/>
    </source>
</evidence>
<reference evidence="2 3" key="2">
    <citation type="submission" date="2018-11" db="EMBL/GenBank/DDBJ databases">
        <authorList>
            <consortium name="Pathogen Informatics"/>
        </authorList>
    </citation>
    <scope>NUCLEOTIDE SEQUENCE [LARGE SCALE GENOMIC DNA]</scope>
</reference>
<feature type="compositionally biased region" description="Basic and acidic residues" evidence="1">
    <location>
        <begin position="80"/>
        <end position="97"/>
    </location>
</feature>
<feature type="compositionally biased region" description="Polar residues" evidence="1">
    <location>
        <begin position="24"/>
        <end position="56"/>
    </location>
</feature>
<proteinExistence type="predicted"/>
<name>A0A183IWT5_9BILA</name>